<protein>
    <submittedName>
        <fullName evidence="1">Uncharacterized protein</fullName>
    </submittedName>
</protein>
<reference evidence="1" key="1">
    <citation type="journal article" date="2015" name="Nature">
        <title>Complex archaea that bridge the gap between prokaryotes and eukaryotes.</title>
        <authorList>
            <person name="Spang A."/>
            <person name="Saw J.H."/>
            <person name="Jorgensen S.L."/>
            <person name="Zaremba-Niedzwiedzka K."/>
            <person name="Martijn J."/>
            <person name="Lind A.E."/>
            <person name="van Eijk R."/>
            <person name="Schleper C."/>
            <person name="Guy L."/>
            <person name="Ettema T.J."/>
        </authorList>
    </citation>
    <scope>NUCLEOTIDE SEQUENCE</scope>
</reference>
<comment type="caution">
    <text evidence="1">The sequence shown here is derived from an EMBL/GenBank/DDBJ whole genome shotgun (WGS) entry which is preliminary data.</text>
</comment>
<accession>A0A0F9RLG0</accession>
<dbReference type="AlphaFoldDB" id="A0A0F9RLG0"/>
<gene>
    <name evidence="1" type="ORF">LCGC14_0580610</name>
</gene>
<organism evidence="1">
    <name type="scientific">marine sediment metagenome</name>
    <dbReference type="NCBI Taxonomy" id="412755"/>
    <lineage>
        <taxon>unclassified sequences</taxon>
        <taxon>metagenomes</taxon>
        <taxon>ecological metagenomes</taxon>
    </lineage>
</organism>
<name>A0A0F9RLG0_9ZZZZ</name>
<dbReference type="EMBL" id="LAZR01000878">
    <property type="protein sequence ID" value="KKN55589.1"/>
    <property type="molecule type" value="Genomic_DNA"/>
</dbReference>
<sequence length="51" mass="5683">MPKALEAELKGRAISKGLTGERKNAYVYGSLRKTGWVPSHQRKKKGWAANL</sequence>
<proteinExistence type="predicted"/>
<evidence type="ECO:0000313" key="1">
    <source>
        <dbReference type="EMBL" id="KKN55589.1"/>
    </source>
</evidence>